<gene>
    <name evidence="3" type="ORF">CLV36_1179</name>
</gene>
<evidence type="ECO:0000313" key="4">
    <source>
        <dbReference type="Proteomes" id="UP000238836"/>
    </source>
</evidence>
<keyword evidence="1" id="KW-0812">Transmembrane</keyword>
<feature type="transmembrane region" description="Helical" evidence="1">
    <location>
        <begin position="196"/>
        <end position="221"/>
    </location>
</feature>
<dbReference type="Proteomes" id="UP000238836">
    <property type="component" value="Unassembled WGS sequence"/>
</dbReference>
<feature type="transmembrane region" description="Helical" evidence="1">
    <location>
        <begin position="165"/>
        <end position="184"/>
    </location>
</feature>
<feature type="transmembrane region" description="Helical" evidence="1">
    <location>
        <begin position="37"/>
        <end position="57"/>
    </location>
</feature>
<protein>
    <submittedName>
        <fullName evidence="3">Fatty acid desaturase</fullName>
    </submittedName>
</protein>
<feature type="transmembrane region" description="Helical" evidence="1">
    <location>
        <begin position="63"/>
        <end position="80"/>
    </location>
</feature>
<organism evidence="3 4">
    <name type="scientific">Laceyella sediminis</name>
    <dbReference type="NCBI Taxonomy" id="573074"/>
    <lineage>
        <taxon>Bacteria</taxon>
        <taxon>Bacillati</taxon>
        <taxon>Bacillota</taxon>
        <taxon>Bacilli</taxon>
        <taxon>Bacillales</taxon>
        <taxon>Thermoactinomycetaceae</taxon>
        <taxon>Laceyella</taxon>
    </lineage>
</organism>
<feature type="transmembrane region" description="Helical" evidence="1">
    <location>
        <begin position="101"/>
        <end position="118"/>
    </location>
</feature>
<comment type="caution">
    <text evidence="3">The sequence shown here is derived from an EMBL/GenBank/DDBJ whole genome shotgun (WGS) entry which is preliminary data.</text>
</comment>
<keyword evidence="1" id="KW-0472">Membrane</keyword>
<reference evidence="3 4" key="1">
    <citation type="submission" date="2018-03" db="EMBL/GenBank/DDBJ databases">
        <title>Genomic Encyclopedia of Archaeal and Bacterial Type Strains, Phase II (KMG-II): from individual species to whole genera.</title>
        <authorList>
            <person name="Goeker M."/>
        </authorList>
    </citation>
    <scope>NUCLEOTIDE SEQUENCE [LARGE SCALE GENOMIC DNA]</scope>
    <source>
        <strain evidence="3 4">RHA1</strain>
    </source>
</reference>
<keyword evidence="4" id="KW-1185">Reference proteome</keyword>
<name>A0ABX5EKU9_9BACL</name>
<dbReference type="PANTHER" id="PTHR19353">
    <property type="entry name" value="FATTY ACID DESATURASE 2"/>
    <property type="match status" value="1"/>
</dbReference>
<dbReference type="PANTHER" id="PTHR19353:SF19">
    <property type="entry name" value="DELTA(5) FATTY ACID DESATURASE C-RELATED"/>
    <property type="match status" value="1"/>
</dbReference>
<evidence type="ECO:0000259" key="2">
    <source>
        <dbReference type="Pfam" id="PF00487"/>
    </source>
</evidence>
<feature type="domain" description="Fatty acid desaturase" evidence="2">
    <location>
        <begin position="63"/>
        <end position="303"/>
    </location>
</feature>
<sequence length="331" mass="39389">MRSIKLAHDQEDLAIKRVQFPKEIRTRIQKLQERNNWYNFFALAYDWGLIALSIIMYKLFPSVWVYFLSILIIGSRMRAFDNLMHEASHALLFKNRVLNRWIGSLFAAYPVFTSYSTYCKSHFSHHKYLWDTEKDPDTKRYELVGLDKPQEDPWKFLFAHVVKPIFLLHVPKYIYGTICVNLFSKDESLTEKWSRFLYWIVIIGSSILFDFWMDLILFWFVPLLTTFQVLRYWAEMAEHSGLKSTNLLLSSRNTFGNPIERFLIHPHHDNYHLVHHLFPAVPHYNLRKAHLILMELPEYREAHHCSGYFKSLLPGVRSVIEDIGGRFAKLN</sequence>
<dbReference type="InterPro" id="IPR005804">
    <property type="entry name" value="FA_desaturase_dom"/>
</dbReference>
<dbReference type="EMBL" id="PVTZ01000017">
    <property type="protein sequence ID" value="PRZ12030.1"/>
    <property type="molecule type" value="Genomic_DNA"/>
</dbReference>
<accession>A0ABX5EKU9</accession>
<dbReference type="Pfam" id="PF00487">
    <property type="entry name" value="FA_desaturase"/>
    <property type="match status" value="1"/>
</dbReference>
<dbReference type="InterPro" id="IPR012171">
    <property type="entry name" value="Fatty_acid_desaturase"/>
</dbReference>
<evidence type="ECO:0000256" key="1">
    <source>
        <dbReference type="SAM" id="Phobius"/>
    </source>
</evidence>
<dbReference type="RefSeq" id="WP_054096117.1">
    <property type="nucleotide sequence ID" value="NZ_PVTZ01000017.1"/>
</dbReference>
<evidence type="ECO:0000313" key="3">
    <source>
        <dbReference type="EMBL" id="PRZ12030.1"/>
    </source>
</evidence>
<keyword evidence="1" id="KW-1133">Transmembrane helix</keyword>
<proteinExistence type="predicted"/>
<dbReference type="CDD" id="cd03510">
    <property type="entry name" value="Rhizobitoxine-FADS-like"/>
    <property type="match status" value="1"/>
</dbReference>